<accession>A0A8S9IAZ8</accession>
<dbReference type="GO" id="GO:0016567">
    <property type="term" value="P:protein ubiquitination"/>
    <property type="evidence" value="ECO:0007669"/>
    <property type="project" value="InterPro"/>
</dbReference>
<dbReference type="GO" id="GO:0045324">
    <property type="term" value="P:late endosome to vacuole transport"/>
    <property type="evidence" value="ECO:0007669"/>
    <property type="project" value="TreeGrafter"/>
</dbReference>
<evidence type="ECO:0000313" key="2">
    <source>
        <dbReference type="EMBL" id="KAF2602140.1"/>
    </source>
</evidence>
<dbReference type="GO" id="GO:0006952">
    <property type="term" value="P:defense response"/>
    <property type="evidence" value="ECO:0007669"/>
    <property type="project" value="InterPro"/>
</dbReference>
<dbReference type="Proteomes" id="UP000712281">
    <property type="component" value="Unassembled WGS sequence"/>
</dbReference>
<dbReference type="GO" id="GO:0009738">
    <property type="term" value="P:abscisic acid-activated signaling pathway"/>
    <property type="evidence" value="ECO:0007669"/>
    <property type="project" value="InterPro"/>
</dbReference>
<organism evidence="1 3">
    <name type="scientific">Brassica cretica</name>
    <name type="common">Mustard</name>
    <dbReference type="NCBI Taxonomy" id="69181"/>
    <lineage>
        <taxon>Eukaryota</taxon>
        <taxon>Viridiplantae</taxon>
        <taxon>Streptophyta</taxon>
        <taxon>Embryophyta</taxon>
        <taxon>Tracheophyta</taxon>
        <taxon>Spermatophyta</taxon>
        <taxon>Magnoliopsida</taxon>
        <taxon>eudicotyledons</taxon>
        <taxon>Gunneridae</taxon>
        <taxon>Pentapetalae</taxon>
        <taxon>rosids</taxon>
        <taxon>malvids</taxon>
        <taxon>Brassicales</taxon>
        <taxon>Brassicaceae</taxon>
        <taxon>Brassiceae</taxon>
        <taxon>Brassica</taxon>
    </lineage>
</organism>
<evidence type="ECO:0000313" key="1">
    <source>
        <dbReference type="EMBL" id="KAF2566884.1"/>
    </source>
</evidence>
<proteinExistence type="predicted"/>
<name>A0A8S9IAZ8_BRACR</name>
<evidence type="ECO:0000313" key="3">
    <source>
        <dbReference type="Proteomes" id="UP000712281"/>
    </source>
</evidence>
<dbReference type="PANTHER" id="PTHR46960">
    <property type="entry name" value="E3 UBIQUITIN-PROTEIN LIGASE KEG"/>
    <property type="match status" value="1"/>
</dbReference>
<dbReference type="GO" id="GO:0004842">
    <property type="term" value="F:ubiquitin-protein transferase activity"/>
    <property type="evidence" value="ECO:0007669"/>
    <property type="project" value="InterPro"/>
</dbReference>
<protein>
    <submittedName>
        <fullName evidence="1">Uncharacterized protein</fullName>
    </submittedName>
</protein>
<gene>
    <name evidence="1" type="ORF">F2Q68_00027102</name>
    <name evidence="2" type="ORF">F2Q70_00027540</name>
</gene>
<dbReference type="AlphaFoldDB" id="A0A8S9IAZ8"/>
<sequence>MELVEELKVEDWVRVKASAFSMSYGWEDITLNSNDMMHNLDADALNEYKTWKMYI</sequence>
<dbReference type="PANTHER" id="PTHR46960:SF1">
    <property type="entry name" value="E3 UBIQUITIN-PROTEIN LIGASE KEG"/>
    <property type="match status" value="1"/>
</dbReference>
<dbReference type="EMBL" id="QGKY02000094">
    <property type="protein sequence ID" value="KAF2602140.1"/>
    <property type="molecule type" value="Genomic_DNA"/>
</dbReference>
<comment type="caution">
    <text evidence="1">The sequence shown here is derived from an EMBL/GenBank/DDBJ whole genome shotgun (WGS) entry which is preliminary data.</text>
</comment>
<dbReference type="EMBL" id="QGKW02001911">
    <property type="protein sequence ID" value="KAF2566884.1"/>
    <property type="molecule type" value="Genomic_DNA"/>
</dbReference>
<dbReference type="GO" id="GO:0009788">
    <property type="term" value="P:negative regulation of abscisic acid-activated signaling pathway"/>
    <property type="evidence" value="ECO:0007669"/>
    <property type="project" value="TreeGrafter"/>
</dbReference>
<dbReference type="GO" id="GO:0005769">
    <property type="term" value="C:early endosome"/>
    <property type="evidence" value="ECO:0007669"/>
    <property type="project" value="TreeGrafter"/>
</dbReference>
<dbReference type="GO" id="GO:0005802">
    <property type="term" value="C:trans-Golgi network"/>
    <property type="evidence" value="ECO:0007669"/>
    <property type="project" value="TreeGrafter"/>
</dbReference>
<dbReference type="InterPro" id="IPR044584">
    <property type="entry name" value="KEG"/>
</dbReference>
<reference evidence="1" key="1">
    <citation type="submission" date="2019-12" db="EMBL/GenBank/DDBJ databases">
        <title>Genome sequencing and annotation of Brassica cretica.</title>
        <authorList>
            <person name="Studholme D.J."/>
            <person name="Sarris P.F."/>
        </authorList>
    </citation>
    <scope>NUCLEOTIDE SEQUENCE</scope>
    <source>
        <strain evidence="1">PFS-001/15</strain>
        <strain evidence="2">PFS-102/07</strain>
        <tissue evidence="1">Leaf</tissue>
    </source>
</reference>